<comment type="caution">
    <text evidence="1">The sequence shown here is derived from an EMBL/GenBank/DDBJ whole genome shotgun (WGS) entry which is preliminary data.</text>
</comment>
<dbReference type="GO" id="GO:0016301">
    <property type="term" value="F:kinase activity"/>
    <property type="evidence" value="ECO:0007669"/>
    <property type="project" value="UniProtKB-KW"/>
</dbReference>
<dbReference type="EMBL" id="JAFBEE010000025">
    <property type="protein sequence ID" value="MBM7616127.1"/>
    <property type="molecule type" value="Genomic_DNA"/>
</dbReference>
<sequence>MKFSTPVEIIPSEEALESFSFAALKVITGEEEATPFR</sequence>
<dbReference type="Proteomes" id="UP001314796">
    <property type="component" value="Unassembled WGS sequence"/>
</dbReference>
<accession>A0ABS2NTM9</accession>
<name>A0ABS2NTM9_9FIRM</name>
<keyword evidence="1" id="KW-0808">Transferase</keyword>
<protein>
    <submittedName>
        <fullName evidence="1">Butyrate kinase</fullName>
    </submittedName>
</protein>
<evidence type="ECO:0000313" key="2">
    <source>
        <dbReference type="Proteomes" id="UP001314796"/>
    </source>
</evidence>
<gene>
    <name evidence="1" type="ORF">JOC73_002703</name>
</gene>
<organism evidence="1 2">
    <name type="scientific">Alkaliphilus hydrothermalis</name>
    <dbReference type="NCBI Taxonomy" id="1482730"/>
    <lineage>
        <taxon>Bacteria</taxon>
        <taxon>Bacillati</taxon>
        <taxon>Bacillota</taxon>
        <taxon>Clostridia</taxon>
        <taxon>Peptostreptococcales</taxon>
        <taxon>Natronincolaceae</taxon>
        <taxon>Alkaliphilus</taxon>
    </lineage>
</organism>
<keyword evidence="1" id="KW-0418">Kinase</keyword>
<keyword evidence="2" id="KW-1185">Reference proteome</keyword>
<evidence type="ECO:0000313" key="1">
    <source>
        <dbReference type="EMBL" id="MBM7616127.1"/>
    </source>
</evidence>
<proteinExistence type="predicted"/>
<reference evidence="1 2" key="1">
    <citation type="submission" date="2021-01" db="EMBL/GenBank/DDBJ databases">
        <title>Genomic Encyclopedia of Type Strains, Phase IV (KMG-IV): sequencing the most valuable type-strain genomes for metagenomic binning, comparative biology and taxonomic classification.</title>
        <authorList>
            <person name="Goeker M."/>
        </authorList>
    </citation>
    <scope>NUCLEOTIDE SEQUENCE [LARGE SCALE GENOMIC DNA]</scope>
    <source>
        <strain evidence="1 2">DSM 25890</strain>
    </source>
</reference>